<dbReference type="InterPro" id="IPR018062">
    <property type="entry name" value="HTH_AraC-typ_CS"/>
</dbReference>
<keyword evidence="2" id="KW-0238">DNA-binding</keyword>
<keyword evidence="3" id="KW-0804">Transcription</keyword>
<accession>A0A7K0C9I7</accession>
<evidence type="ECO:0000256" key="2">
    <source>
        <dbReference type="ARBA" id="ARBA00023125"/>
    </source>
</evidence>
<keyword evidence="1" id="KW-0805">Transcription regulation</keyword>
<dbReference type="PANTHER" id="PTHR46796">
    <property type="entry name" value="HTH-TYPE TRANSCRIPTIONAL ACTIVATOR RHAS-RELATED"/>
    <property type="match status" value="1"/>
</dbReference>
<dbReference type="InterPro" id="IPR018060">
    <property type="entry name" value="HTH_AraC"/>
</dbReference>
<dbReference type="PROSITE" id="PS01124">
    <property type="entry name" value="HTH_ARAC_FAMILY_2"/>
    <property type="match status" value="1"/>
</dbReference>
<protein>
    <recommendedName>
        <fullName evidence="4">HTH araC/xylS-type domain-containing protein</fullName>
    </recommendedName>
</protein>
<organism evidence="5 6">
    <name type="scientific">Streptomyces smaragdinus</name>
    <dbReference type="NCBI Taxonomy" id="2585196"/>
    <lineage>
        <taxon>Bacteria</taxon>
        <taxon>Bacillati</taxon>
        <taxon>Actinomycetota</taxon>
        <taxon>Actinomycetes</taxon>
        <taxon>Kitasatosporales</taxon>
        <taxon>Streptomycetaceae</taxon>
        <taxon>Streptomyces</taxon>
    </lineage>
</organism>
<dbReference type="GO" id="GO:0043565">
    <property type="term" value="F:sequence-specific DNA binding"/>
    <property type="evidence" value="ECO:0007669"/>
    <property type="project" value="InterPro"/>
</dbReference>
<dbReference type="SMART" id="SM00342">
    <property type="entry name" value="HTH_ARAC"/>
    <property type="match status" value="1"/>
</dbReference>
<evidence type="ECO:0000313" key="6">
    <source>
        <dbReference type="Proteomes" id="UP000466345"/>
    </source>
</evidence>
<reference evidence="5 6" key="1">
    <citation type="submission" date="2019-10" db="EMBL/GenBank/DDBJ databases">
        <title>Streptomyces smaragdinus sp. nov. and Streptomyces fabii sp. nov., isolated from the gut of fungus growing-termite Macrotermes natalensis.</title>
        <authorList>
            <person name="Schwitalla J."/>
            <person name="Benndorf R."/>
            <person name="Martin K."/>
            <person name="De Beer W."/>
            <person name="Kaster A.-K."/>
            <person name="Vollmers J."/>
            <person name="Poulsen M."/>
            <person name="Beemelmanns C."/>
        </authorList>
    </citation>
    <scope>NUCLEOTIDE SEQUENCE [LARGE SCALE GENOMIC DNA]</scope>
    <source>
        <strain evidence="5 6">RB5</strain>
    </source>
</reference>
<dbReference type="PROSITE" id="PS00041">
    <property type="entry name" value="HTH_ARAC_FAMILY_1"/>
    <property type="match status" value="1"/>
</dbReference>
<dbReference type="GO" id="GO:0003700">
    <property type="term" value="F:DNA-binding transcription factor activity"/>
    <property type="evidence" value="ECO:0007669"/>
    <property type="project" value="InterPro"/>
</dbReference>
<evidence type="ECO:0000256" key="1">
    <source>
        <dbReference type="ARBA" id="ARBA00023015"/>
    </source>
</evidence>
<dbReference type="AlphaFoldDB" id="A0A7K0C9I7"/>
<dbReference type="Pfam" id="PF12833">
    <property type="entry name" value="HTH_18"/>
    <property type="match status" value="1"/>
</dbReference>
<proteinExistence type="predicted"/>
<dbReference type="EMBL" id="WEGJ01000001">
    <property type="protein sequence ID" value="MQY10117.1"/>
    <property type="molecule type" value="Genomic_DNA"/>
</dbReference>
<feature type="domain" description="HTH araC/xylS-type" evidence="4">
    <location>
        <begin position="136"/>
        <end position="233"/>
    </location>
</feature>
<name>A0A7K0C9I7_9ACTN</name>
<dbReference type="Pfam" id="PF20240">
    <property type="entry name" value="DUF6597"/>
    <property type="match status" value="1"/>
</dbReference>
<comment type="caution">
    <text evidence="5">The sequence shown here is derived from an EMBL/GenBank/DDBJ whole genome shotgun (WGS) entry which is preliminary data.</text>
</comment>
<dbReference type="InterPro" id="IPR050204">
    <property type="entry name" value="AraC_XylS_family_regulators"/>
</dbReference>
<dbReference type="Proteomes" id="UP000466345">
    <property type="component" value="Unassembled WGS sequence"/>
</dbReference>
<evidence type="ECO:0000256" key="3">
    <source>
        <dbReference type="ARBA" id="ARBA00023163"/>
    </source>
</evidence>
<dbReference type="Gene3D" id="1.10.10.60">
    <property type="entry name" value="Homeodomain-like"/>
    <property type="match status" value="1"/>
</dbReference>
<evidence type="ECO:0000259" key="4">
    <source>
        <dbReference type="PROSITE" id="PS01124"/>
    </source>
</evidence>
<dbReference type="InterPro" id="IPR046532">
    <property type="entry name" value="DUF6597"/>
</dbReference>
<sequence>MLGGMYVERAAGGVPGAVVWSRTDTAGEPYRVLPDGCMDLIWSGGTLLVAGPDTRAHLGQGAPGTEYAALRFAPGQGAVLLGVAAVELRDTRVPLDALWPSARARRLAERIGAAADRKAVLERAAGRLLERARPPEPYLPAVVRGLRAGRSVAEVSAATGVGTRTLHRRSLAVFGYGPKTLARVLRMNRALALARAGRPFAEVAARAGYADQAHLSRDVRALAGVPLSRLPGVGAGGQEDRGA</sequence>
<evidence type="ECO:0000313" key="5">
    <source>
        <dbReference type="EMBL" id="MQY10117.1"/>
    </source>
</evidence>
<gene>
    <name evidence="5" type="ORF">SRB5_02220</name>
</gene>
<keyword evidence="6" id="KW-1185">Reference proteome</keyword>
<dbReference type="PANTHER" id="PTHR46796:SF15">
    <property type="entry name" value="BLL1074 PROTEIN"/>
    <property type="match status" value="1"/>
</dbReference>